<proteinExistence type="predicted"/>
<accession>A0A2G1QHD4</accession>
<keyword evidence="3" id="KW-1185">Reference proteome</keyword>
<evidence type="ECO:0000313" key="2">
    <source>
        <dbReference type="EMBL" id="PHP64926.1"/>
    </source>
</evidence>
<dbReference type="RefSeq" id="WP_099308459.1">
    <property type="nucleotide sequence ID" value="NZ_PDVP01000020.1"/>
</dbReference>
<dbReference type="AlphaFoldDB" id="A0A2G1QHD4"/>
<comment type="caution">
    <text evidence="2">The sequence shown here is derived from an EMBL/GenBank/DDBJ whole genome shotgun (WGS) entry which is preliminary data.</text>
</comment>
<dbReference type="Proteomes" id="UP000221168">
    <property type="component" value="Unassembled WGS sequence"/>
</dbReference>
<dbReference type="EMBL" id="PDVP01000020">
    <property type="protein sequence ID" value="PHP64926.1"/>
    <property type="molecule type" value="Genomic_DNA"/>
</dbReference>
<feature type="region of interest" description="Disordered" evidence="1">
    <location>
        <begin position="180"/>
        <end position="212"/>
    </location>
</feature>
<organism evidence="2 3">
    <name type="scientific">Zhengella mangrovi</name>
    <dbReference type="NCBI Taxonomy" id="1982044"/>
    <lineage>
        <taxon>Bacteria</taxon>
        <taxon>Pseudomonadati</taxon>
        <taxon>Pseudomonadota</taxon>
        <taxon>Alphaproteobacteria</taxon>
        <taxon>Hyphomicrobiales</taxon>
        <taxon>Notoacmeibacteraceae</taxon>
        <taxon>Zhengella</taxon>
    </lineage>
</organism>
<dbReference type="OrthoDB" id="8101535at2"/>
<protein>
    <submittedName>
        <fullName evidence="2">Uncharacterized protein</fullName>
    </submittedName>
</protein>
<evidence type="ECO:0000313" key="3">
    <source>
        <dbReference type="Proteomes" id="UP000221168"/>
    </source>
</evidence>
<gene>
    <name evidence="2" type="ORF">CSC94_21575</name>
</gene>
<evidence type="ECO:0000256" key="1">
    <source>
        <dbReference type="SAM" id="MobiDB-lite"/>
    </source>
</evidence>
<reference evidence="2 3" key="1">
    <citation type="submission" date="2017-10" db="EMBL/GenBank/DDBJ databases">
        <title>Sedimentibacterium mangrovi gen. nov., sp. nov., a novel member of family Phyllobacteriacea isolated from mangrove sediment.</title>
        <authorList>
            <person name="Liao H."/>
            <person name="Tian Y."/>
        </authorList>
    </citation>
    <scope>NUCLEOTIDE SEQUENCE [LARGE SCALE GENOMIC DNA]</scope>
    <source>
        <strain evidence="2 3">X9-2-2</strain>
    </source>
</reference>
<name>A0A2G1QHD4_9HYPH</name>
<feature type="compositionally biased region" description="Pro residues" evidence="1">
    <location>
        <begin position="197"/>
        <end position="206"/>
    </location>
</feature>
<sequence>MDWEPAIRRNRDALLAVVASLRAMAAQAGGNVLPRLVVLAILRILRPAESAARRLIVIVAAGLKQRNRSALKPGRPLPDFSRLHAGSSDRPPVFPLFDQPWSLTAHRERRGSGGVPRLWMPGMDTPPGLHPATACLQARPEAGAAPLRRRIAALQHALETLPVQARRLQRLMRQRDRAVEKKAKAGRLPGTAANPLPLGPLRPGRPPGHRERARNEADLILKACQSLAHWRLGERRPDAPP</sequence>